<name>A0A2G4YSY1_9PROT</name>
<evidence type="ECO:0000313" key="2">
    <source>
        <dbReference type="Proteomes" id="UP000229730"/>
    </source>
</evidence>
<dbReference type="AlphaFoldDB" id="A0A2G4YSY1"/>
<keyword evidence="2" id="KW-1185">Reference proteome</keyword>
<accession>A0A2G4YSY1</accession>
<dbReference type="InParanoid" id="A0A2G4YSY1"/>
<organism evidence="1 2">
    <name type="scientific">Paremcibacter congregatus</name>
    <dbReference type="NCBI Taxonomy" id="2043170"/>
    <lineage>
        <taxon>Bacteria</taxon>
        <taxon>Pseudomonadati</taxon>
        <taxon>Pseudomonadota</taxon>
        <taxon>Alphaproteobacteria</taxon>
        <taxon>Emcibacterales</taxon>
        <taxon>Emcibacteraceae</taxon>
        <taxon>Paremcibacter</taxon>
    </lineage>
</organism>
<dbReference type="Proteomes" id="UP000229730">
    <property type="component" value="Unassembled WGS sequence"/>
</dbReference>
<sequence length="80" mass="8871">MRPELKHSIQLVQVAIGEHPLFDNIPRDQQILALITLAAGLARSHSEELLANQSKNSRMKWADMTVRTLVPDLGNGESAQ</sequence>
<comment type="caution">
    <text evidence="1">The sequence shown here is derived from an EMBL/GenBank/DDBJ whole genome shotgun (WGS) entry which is preliminary data.</text>
</comment>
<dbReference type="RefSeq" id="WP_099472001.1">
    <property type="nucleotide sequence ID" value="NZ_CP041025.1"/>
</dbReference>
<protein>
    <submittedName>
        <fullName evidence="1">Uncharacterized protein</fullName>
    </submittedName>
</protein>
<evidence type="ECO:0000313" key="1">
    <source>
        <dbReference type="EMBL" id="PHZ85449.1"/>
    </source>
</evidence>
<proteinExistence type="predicted"/>
<gene>
    <name evidence="1" type="ORF">CRD36_06755</name>
</gene>
<reference evidence="1 2" key="1">
    <citation type="submission" date="2017-10" db="EMBL/GenBank/DDBJ databases">
        <title>Frigbacter circumglobatus gen. nov. sp. nov., isolated from sediment cultured in situ.</title>
        <authorList>
            <person name="Zhao Z."/>
        </authorList>
    </citation>
    <scope>NUCLEOTIDE SEQUENCE [LARGE SCALE GENOMIC DNA]</scope>
    <source>
        <strain evidence="1 2">ZYL</strain>
    </source>
</reference>
<dbReference type="EMBL" id="PDEM01000015">
    <property type="protein sequence ID" value="PHZ85449.1"/>
    <property type="molecule type" value="Genomic_DNA"/>
</dbReference>